<keyword evidence="2" id="KW-0396">Initiation factor</keyword>
<feature type="compositionally biased region" description="Low complexity" evidence="4">
    <location>
        <begin position="927"/>
        <end position="936"/>
    </location>
</feature>
<dbReference type="Gene3D" id="1.25.40.180">
    <property type="match status" value="2"/>
</dbReference>
<evidence type="ECO:0000256" key="2">
    <source>
        <dbReference type="ARBA" id="ARBA00022540"/>
    </source>
</evidence>
<dbReference type="Proteomes" id="UP000236928">
    <property type="component" value="Unassembled WGS sequence"/>
</dbReference>
<feature type="region of interest" description="Disordered" evidence="4">
    <location>
        <begin position="920"/>
        <end position="1016"/>
    </location>
</feature>
<dbReference type="PANTHER" id="PTHR23253:SF9">
    <property type="entry name" value="EUKARYOTIC TRANSLATION INITIATION FACTOR 4 GAMMA 2"/>
    <property type="match status" value="1"/>
</dbReference>
<name>A0A2P4YYL0_9CRYT</name>
<feature type="domain" description="MIF4G" evidence="5">
    <location>
        <begin position="686"/>
        <end position="898"/>
    </location>
</feature>
<sequence length="1168" mass="132551">MTLSDSTGNNSTVPTQGNSGNNSSKFKSQLRADAQEFKPTFGIAGSNVIPNSGIYYHGMMPNYSHVIEYDGYRVGNTYYNKNLKKQNNGELSKSSTYLNPNAQEFIPRGWVNPTNEPFINYLEHQKFVKPVCTDTYTQNLDQADSQRKDDLLNLKSEQIKHGSAESVKPKTETSFSPQSVTKMANKTDNSQDISLKPHKKGLDSDMDLSPQKVDQGFSSPTSNKLSSSDLSNQSTHFTFKDKLLARVSTNNNIHNNHDHNNNNDNDNDNNNNDNDNNSDNDNNINVNNVASNAINHSTINSIEKQNSEIIKNVAFTKASETQIFNKEAKDLDNAQCHDTKNETFDEKSRHSNQNVTNKNNLNNILNRKETDTRPVSWAQRLKNSTSIPNNRKAGDCCTANAEPTFSSENKPHTEINVEKHNTLKSNSPRNSTNQAVGSSKDNLESNKTKDSKKSREKFNSLENSKGSKREASKKSDIDEKQKVKKPESSIREHIESETLNSDNNLSFSESKVNLNEDKEIVARDSPKEEKTTTKKNSLFEHKDFPIYILLALRTISSEFKNLDTSFSPPELFKRNFGPKELDRDGGHRGRGWSGNLNHSTGNKHYHRETGNYGPNNRRDRFQSHGNAQNSQGSKRVNDNSNGGAQNSTLDWTRDERKMFRLESSAESWVVKQKEQKAKGNQFETQLRQYRAILNKLTIEKFDKLYEQILSVGINNEEEMIGLLKLVFDKATTQHHFIPMYVELCDKLRDHLKDVTTIETRRILVDLCQELFVENLSEMVLPEHIQDNEEDSFEWQLKYKNKMKGNMIFMASLVRKKVIASTVVLMCMEELLQFHLPHHLEALCVFLHHVGPFLDSERWKHYEDFNTLFLQFEEFSTNIEVPIRIRFLINDVIDSRKNNWKSKNAKEGPMMLDDLKSKINAERGESGGSSAKVSNSSQYKSQNGSSFKASDKSATTDNNAKSTVASSNPWQKHAASSSSKGGPVTSNNSAKISDKNKTSSQSTHDANIEKSGYEQKIDDELLDEENEYYIPEHIKDSIGGLMDSYVASYDLDEFFGHINDLEIPQEYFDGVYKSIFIRIAEYKVKQRSALFKALILYSLKNKEYMNGESAKSGIQMALQPSILDDILIDVPQFKEIVLTEFITDAISKYDSNGQVFDSEFISKANLLLS</sequence>
<reference evidence="6 7" key="1">
    <citation type="submission" date="2014-04" db="EMBL/GenBank/DDBJ databases">
        <title>Comparative Genomics of Cryptosporidium Species.</title>
        <authorList>
            <person name="Silva J.C."/>
            <person name="Su Q."/>
            <person name="Chalmers R."/>
            <person name="Chibucos M.C."/>
            <person name="Elwin K."/>
            <person name="Godinez A."/>
            <person name="Guo F."/>
            <person name="Huynh K."/>
            <person name="Orvis J."/>
            <person name="Ott S."/>
            <person name="Sadzewicz L."/>
            <person name="Sengamalay N."/>
            <person name="Shetty A."/>
            <person name="Sun M."/>
            <person name="Tallon L."/>
            <person name="Xiao L."/>
            <person name="Zhang H."/>
            <person name="Fraser C.M."/>
            <person name="Zhu G."/>
            <person name="Kissinger J."/>
            <person name="Widmer G."/>
        </authorList>
    </citation>
    <scope>NUCLEOTIDE SEQUENCE [LARGE SCALE GENOMIC DNA]</scope>
    <source>
        <strain evidence="6 7">UKMEL1</strain>
    </source>
</reference>
<feature type="region of interest" description="Disordered" evidence="4">
    <location>
        <begin position="1"/>
        <end position="28"/>
    </location>
</feature>
<feature type="compositionally biased region" description="Polar residues" evidence="4">
    <location>
        <begin position="172"/>
        <end position="193"/>
    </location>
</feature>
<dbReference type="VEuPathDB" id="CryptoDB:CmeUKMEL1_04660"/>
<feature type="compositionally biased region" description="Basic and acidic residues" evidence="4">
    <location>
        <begin position="441"/>
        <end position="496"/>
    </location>
</feature>
<evidence type="ECO:0000313" key="7">
    <source>
        <dbReference type="Proteomes" id="UP000236928"/>
    </source>
</evidence>
<dbReference type="EMBL" id="JIBK01000008">
    <property type="protein sequence ID" value="POM82891.1"/>
    <property type="molecule type" value="Genomic_DNA"/>
</dbReference>
<dbReference type="InterPro" id="IPR003890">
    <property type="entry name" value="MIF4G-like_typ-3"/>
</dbReference>
<dbReference type="Pfam" id="PF02854">
    <property type="entry name" value="MIF4G"/>
    <property type="match status" value="1"/>
</dbReference>
<feature type="compositionally biased region" description="Polar residues" evidence="4">
    <location>
        <begin position="423"/>
        <end position="440"/>
    </location>
</feature>
<dbReference type="InterPro" id="IPR009818">
    <property type="entry name" value="PAM2_motif"/>
</dbReference>
<accession>A0A2P4YYL0</accession>
<feature type="region of interest" description="Disordered" evidence="4">
    <location>
        <begin position="251"/>
        <end position="287"/>
    </location>
</feature>
<feature type="region of interest" description="Disordered" evidence="4">
    <location>
        <begin position="160"/>
        <end position="232"/>
    </location>
</feature>
<evidence type="ECO:0000259" key="5">
    <source>
        <dbReference type="SMART" id="SM00543"/>
    </source>
</evidence>
<comment type="similarity">
    <text evidence="1">Belongs to the eukaryotic initiation factor 4G family.</text>
</comment>
<feature type="region of interest" description="Disordered" evidence="4">
    <location>
        <begin position="380"/>
        <end position="511"/>
    </location>
</feature>
<feature type="compositionally biased region" description="Polar residues" evidence="4">
    <location>
        <begin position="216"/>
        <end position="232"/>
    </location>
</feature>
<dbReference type="SUPFAM" id="SSF48371">
    <property type="entry name" value="ARM repeat"/>
    <property type="match status" value="2"/>
</dbReference>
<keyword evidence="3" id="KW-0648">Protein biosynthesis</keyword>
<feature type="compositionally biased region" description="Basic and acidic residues" evidence="4">
    <location>
        <begin position="1005"/>
        <end position="1016"/>
    </location>
</feature>
<dbReference type="InterPro" id="IPR016024">
    <property type="entry name" value="ARM-type_fold"/>
</dbReference>
<dbReference type="AlphaFoldDB" id="A0A2P4YYL0"/>
<feature type="compositionally biased region" description="Polar residues" evidence="4">
    <location>
        <begin position="497"/>
        <end position="511"/>
    </location>
</feature>
<dbReference type="GO" id="GO:0016281">
    <property type="term" value="C:eukaryotic translation initiation factor 4F complex"/>
    <property type="evidence" value="ECO:0007669"/>
    <property type="project" value="TreeGrafter"/>
</dbReference>
<comment type="caution">
    <text evidence="6">The sequence shown here is derived from an EMBL/GenBank/DDBJ whole genome shotgun (WGS) entry which is preliminary data.</text>
</comment>
<dbReference type="PANTHER" id="PTHR23253">
    <property type="entry name" value="EUKARYOTIC TRANSLATION INITIATION FACTOR 4 GAMMA"/>
    <property type="match status" value="1"/>
</dbReference>
<feature type="compositionally biased region" description="Basic and acidic residues" evidence="4">
    <location>
        <begin position="160"/>
        <end position="171"/>
    </location>
</feature>
<gene>
    <name evidence="6" type="ORF">CmeUKMEL1_04660</name>
</gene>
<protein>
    <submittedName>
        <fullName evidence="6">MIF4G domain protein</fullName>
    </submittedName>
</protein>
<organism evidence="6 7">
    <name type="scientific">Cryptosporidium meleagridis</name>
    <dbReference type="NCBI Taxonomy" id="93969"/>
    <lineage>
        <taxon>Eukaryota</taxon>
        <taxon>Sar</taxon>
        <taxon>Alveolata</taxon>
        <taxon>Apicomplexa</taxon>
        <taxon>Conoidasida</taxon>
        <taxon>Coccidia</taxon>
        <taxon>Eucoccidiorida</taxon>
        <taxon>Eimeriorina</taxon>
        <taxon>Cryptosporidiidae</taxon>
        <taxon>Cryptosporidium</taxon>
    </lineage>
</organism>
<evidence type="ECO:0000313" key="6">
    <source>
        <dbReference type="EMBL" id="POM82891.1"/>
    </source>
</evidence>
<feature type="compositionally biased region" description="Polar residues" evidence="4">
    <location>
        <begin position="623"/>
        <end position="650"/>
    </location>
</feature>
<dbReference type="GO" id="GO:0003729">
    <property type="term" value="F:mRNA binding"/>
    <property type="evidence" value="ECO:0007669"/>
    <property type="project" value="TreeGrafter"/>
</dbReference>
<feature type="compositionally biased region" description="Polar residues" evidence="4">
    <location>
        <begin position="937"/>
        <end position="990"/>
    </location>
</feature>
<feature type="compositionally biased region" description="Basic and acidic residues" evidence="4">
    <location>
        <begin position="573"/>
        <end position="587"/>
    </location>
</feature>
<evidence type="ECO:0000256" key="4">
    <source>
        <dbReference type="SAM" id="MobiDB-lite"/>
    </source>
</evidence>
<feature type="compositionally biased region" description="Basic and acidic residues" evidence="4">
    <location>
        <begin position="409"/>
        <end position="421"/>
    </location>
</feature>
<feature type="region of interest" description="Disordered" evidence="4">
    <location>
        <begin position="573"/>
        <end position="651"/>
    </location>
</feature>
<feature type="compositionally biased region" description="Polar residues" evidence="4">
    <location>
        <begin position="1"/>
        <end position="16"/>
    </location>
</feature>
<dbReference type="OrthoDB" id="514777at2759"/>
<evidence type="ECO:0000256" key="1">
    <source>
        <dbReference type="ARBA" id="ARBA00005775"/>
    </source>
</evidence>
<dbReference type="GO" id="GO:0003743">
    <property type="term" value="F:translation initiation factor activity"/>
    <property type="evidence" value="ECO:0007669"/>
    <property type="project" value="UniProtKB-KW"/>
</dbReference>
<proteinExistence type="inferred from homology"/>
<keyword evidence="7" id="KW-1185">Reference proteome</keyword>
<evidence type="ECO:0000256" key="3">
    <source>
        <dbReference type="ARBA" id="ARBA00022917"/>
    </source>
</evidence>
<dbReference type="Pfam" id="PF07145">
    <property type="entry name" value="PAM2"/>
    <property type="match status" value="1"/>
</dbReference>
<dbReference type="SMART" id="SM00543">
    <property type="entry name" value="MIF4G"/>
    <property type="match status" value="1"/>
</dbReference>
<feature type="compositionally biased region" description="Low complexity" evidence="4">
    <location>
        <begin position="262"/>
        <end position="287"/>
    </location>
</feature>